<feature type="compositionally biased region" description="Pro residues" evidence="1">
    <location>
        <begin position="16"/>
        <end position="28"/>
    </location>
</feature>
<feature type="region of interest" description="Disordered" evidence="1">
    <location>
        <begin position="52"/>
        <end position="74"/>
    </location>
</feature>
<reference evidence="2 3" key="1">
    <citation type="submission" date="2021-05" db="EMBL/GenBank/DDBJ databases">
        <title>Roseococcus sp. XZZS9, whole genome shotgun sequencing project.</title>
        <authorList>
            <person name="Zhao G."/>
            <person name="Shen L."/>
        </authorList>
    </citation>
    <scope>NUCLEOTIDE SEQUENCE [LARGE SCALE GENOMIC DNA]</scope>
    <source>
        <strain evidence="2 3">XZZS9</strain>
    </source>
</reference>
<dbReference type="EMBL" id="JAHCDA010000001">
    <property type="protein sequence ID" value="MBS7810540.1"/>
    <property type="molecule type" value="Genomic_DNA"/>
</dbReference>
<gene>
    <name evidence="2" type="ORF">KHU32_06300</name>
</gene>
<name>A0ABS5Q9Z6_9PROT</name>
<evidence type="ECO:0000256" key="1">
    <source>
        <dbReference type="SAM" id="MobiDB-lite"/>
    </source>
</evidence>
<feature type="compositionally biased region" description="Low complexity" evidence="1">
    <location>
        <begin position="58"/>
        <end position="71"/>
    </location>
</feature>
<protein>
    <submittedName>
        <fullName evidence="2">Uncharacterized protein</fullName>
    </submittedName>
</protein>
<evidence type="ECO:0000313" key="3">
    <source>
        <dbReference type="Proteomes" id="UP000766336"/>
    </source>
</evidence>
<sequence>MSGPHAAQAHGALPQLPSPEAPPQPGIPPAAYDPRMGGALVWLVDIEAARDGGTLPQAGRPHAAAAHGAHPPEFRPAGGLETIRVSDLGWHGALPYPPLLVGGPDIERRVALAPGAADTFAWGIVSLASPGLVPGTALEGRDTALRRLRVRAGLQGWDATRGLITDPPASGLIDVFNGIGMTWRARDGGAEVPLRDPSAWLDAPIGIRRYLGTGGSEGPAELAGQPWPIVRGGSALAPVRSCGTQLLDSLTQLYRWSDRGTVTALYEDGAPVYTSAGLVPDCATAGSPGAGRYYHDAKGQVRLGSPPQGVITVDGYSGGFLAALVLRDLLRETLALPAGMLDEGSVIATAASVPYAGGWAWTGRETAREAIQPLLAALGARLVASRSGGLRLWPLRALTASARPVALLDPASAVSVVPVPLDAPLVPPAAAWTVGYGRTHVTTTTPKPSVSAEERARLEQPYRTAPWADPANLTRYAQASRPDVVETALLQRADALAMAAALGGLWGVPRTLWQVTMPTASALLREIGDVVSLAWPADGLRAGRLGQVVGDSIRAGADEASLLILV</sequence>
<feature type="region of interest" description="Disordered" evidence="1">
    <location>
        <begin position="1"/>
        <end position="31"/>
    </location>
</feature>
<proteinExistence type="predicted"/>
<comment type="caution">
    <text evidence="2">The sequence shown here is derived from an EMBL/GenBank/DDBJ whole genome shotgun (WGS) entry which is preliminary data.</text>
</comment>
<accession>A0ABS5Q9Z6</accession>
<dbReference type="RefSeq" id="WP_213669153.1">
    <property type="nucleotide sequence ID" value="NZ_JAHCDA010000001.1"/>
</dbReference>
<dbReference type="Proteomes" id="UP000766336">
    <property type="component" value="Unassembled WGS sequence"/>
</dbReference>
<evidence type="ECO:0000313" key="2">
    <source>
        <dbReference type="EMBL" id="MBS7810540.1"/>
    </source>
</evidence>
<keyword evidence="3" id="KW-1185">Reference proteome</keyword>
<organism evidence="2 3">
    <name type="scientific">Roseococcus pinisoli</name>
    <dbReference type="NCBI Taxonomy" id="2835040"/>
    <lineage>
        <taxon>Bacteria</taxon>
        <taxon>Pseudomonadati</taxon>
        <taxon>Pseudomonadota</taxon>
        <taxon>Alphaproteobacteria</taxon>
        <taxon>Acetobacterales</taxon>
        <taxon>Roseomonadaceae</taxon>
        <taxon>Roseococcus</taxon>
    </lineage>
</organism>